<gene>
    <name evidence="11" type="ORF">GF1_14820</name>
</gene>
<dbReference type="RefSeq" id="WP_267928975.1">
    <property type="nucleotide sequence ID" value="NZ_AP024233.1"/>
</dbReference>
<keyword evidence="7" id="KW-0547">Nucleotide-binding</keyword>
<dbReference type="KEGG" id="ddu:GF1_14820"/>
<evidence type="ECO:0000256" key="9">
    <source>
        <dbReference type="ARBA" id="ARBA00022842"/>
    </source>
</evidence>
<dbReference type="EMBL" id="AP024233">
    <property type="protein sequence ID" value="BCO09106.1"/>
    <property type="molecule type" value="Genomic_DNA"/>
</dbReference>
<dbReference type="InterPro" id="IPR027417">
    <property type="entry name" value="P-loop_NTPase"/>
</dbReference>
<dbReference type="PANTHER" id="PTHR33540">
    <property type="entry name" value="TRNA THREONYLCARBAMOYLADENOSINE BIOSYNTHESIS PROTEIN TSAE"/>
    <property type="match status" value="1"/>
</dbReference>
<name>A0A915U0A6_9BACT</name>
<comment type="subcellular location">
    <subcellularLocation>
        <location evidence="1">Cytoplasm</location>
    </subcellularLocation>
</comment>
<reference evidence="11" key="1">
    <citation type="submission" date="2020-12" db="EMBL/GenBank/DDBJ databases">
        <title>Desulfobium dissulfuricans gen. nov., sp. nov., a novel mesophilic, sulfate-reducing bacterium isolated from a deep-sea hydrothermal vent.</title>
        <authorList>
            <person name="Hashimoto Y."/>
            <person name="Tame A."/>
            <person name="Sawayama S."/>
            <person name="Miyazaki J."/>
            <person name="Takai K."/>
            <person name="Nakagawa S."/>
        </authorList>
    </citation>
    <scope>NUCLEOTIDE SEQUENCE</scope>
    <source>
        <strain evidence="11">GF1</strain>
    </source>
</reference>
<keyword evidence="12" id="KW-1185">Reference proteome</keyword>
<dbReference type="Proteomes" id="UP001063350">
    <property type="component" value="Chromosome"/>
</dbReference>
<evidence type="ECO:0000313" key="11">
    <source>
        <dbReference type="EMBL" id="BCO09106.1"/>
    </source>
</evidence>
<keyword evidence="9" id="KW-0460">Magnesium</keyword>
<dbReference type="GO" id="GO:0005524">
    <property type="term" value="F:ATP binding"/>
    <property type="evidence" value="ECO:0007669"/>
    <property type="project" value="UniProtKB-KW"/>
</dbReference>
<evidence type="ECO:0000256" key="2">
    <source>
        <dbReference type="ARBA" id="ARBA00007599"/>
    </source>
</evidence>
<dbReference type="SUPFAM" id="SSF52540">
    <property type="entry name" value="P-loop containing nucleoside triphosphate hydrolases"/>
    <property type="match status" value="1"/>
</dbReference>
<dbReference type="GO" id="GO:0002949">
    <property type="term" value="P:tRNA threonylcarbamoyladenosine modification"/>
    <property type="evidence" value="ECO:0007669"/>
    <property type="project" value="InterPro"/>
</dbReference>
<protein>
    <recommendedName>
        <fullName evidence="3">tRNA threonylcarbamoyladenosine biosynthesis protein TsaE</fullName>
    </recommendedName>
    <alternativeName>
        <fullName evidence="10">t(6)A37 threonylcarbamoyladenosine biosynthesis protein TsaE</fullName>
    </alternativeName>
</protein>
<evidence type="ECO:0000256" key="1">
    <source>
        <dbReference type="ARBA" id="ARBA00004496"/>
    </source>
</evidence>
<accession>A0A915U0A6</accession>
<dbReference type="PANTHER" id="PTHR33540:SF2">
    <property type="entry name" value="TRNA THREONYLCARBAMOYLADENOSINE BIOSYNTHESIS PROTEIN TSAE"/>
    <property type="match status" value="1"/>
</dbReference>
<evidence type="ECO:0000256" key="8">
    <source>
        <dbReference type="ARBA" id="ARBA00022840"/>
    </source>
</evidence>
<organism evidence="11 12">
    <name type="scientific">Desulfolithobacter dissulfuricans</name>
    <dbReference type="NCBI Taxonomy" id="2795293"/>
    <lineage>
        <taxon>Bacteria</taxon>
        <taxon>Pseudomonadati</taxon>
        <taxon>Thermodesulfobacteriota</taxon>
        <taxon>Desulfobulbia</taxon>
        <taxon>Desulfobulbales</taxon>
        <taxon>Desulfobulbaceae</taxon>
        <taxon>Desulfolithobacter</taxon>
    </lineage>
</organism>
<evidence type="ECO:0000256" key="5">
    <source>
        <dbReference type="ARBA" id="ARBA00022694"/>
    </source>
</evidence>
<comment type="similarity">
    <text evidence="2">Belongs to the TsaE family.</text>
</comment>
<dbReference type="Pfam" id="PF02367">
    <property type="entry name" value="TsaE"/>
    <property type="match status" value="1"/>
</dbReference>
<keyword evidence="4" id="KW-0963">Cytoplasm</keyword>
<keyword evidence="8" id="KW-0067">ATP-binding</keyword>
<keyword evidence="5" id="KW-0819">tRNA processing</keyword>
<dbReference type="Gene3D" id="3.40.50.300">
    <property type="entry name" value="P-loop containing nucleotide triphosphate hydrolases"/>
    <property type="match status" value="1"/>
</dbReference>
<dbReference type="AlphaFoldDB" id="A0A915U0A6"/>
<sequence length="113" mass="12840">MPGEQYVSSPSFALLHEYHGRLPLYHMDCYRLMGEDDILAAGLDEYLTTSGVTVVEWPERLGSLVPEERLEITLVRGPDEQERTVYLKGHGGDWPERVADILESFVHEQEGLP</sequence>
<evidence type="ECO:0000256" key="6">
    <source>
        <dbReference type="ARBA" id="ARBA00022723"/>
    </source>
</evidence>
<evidence type="ECO:0000256" key="7">
    <source>
        <dbReference type="ARBA" id="ARBA00022741"/>
    </source>
</evidence>
<evidence type="ECO:0000256" key="3">
    <source>
        <dbReference type="ARBA" id="ARBA00019010"/>
    </source>
</evidence>
<proteinExistence type="inferred from homology"/>
<evidence type="ECO:0000313" key="12">
    <source>
        <dbReference type="Proteomes" id="UP001063350"/>
    </source>
</evidence>
<dbReference type="GO" id="GO:0005737">
    <property type="term" value="C:cytoplasm"/>
    <property type="evidence" value="ECO:0007669"/>
    <property type="project" value="UniProtKB-SubCell"/>
</dbReference>
<dbReference type="NCBIfam" id="TIGR00150">
    <property type="entry name" value="T6A_YjeE"/>
    <property type="match status" value="1"/>
</dbReference>
<evidence type="ECO:0000256" key="10">
    <source>
        <dbReference type="ARBA" id="ARBA00032441"/>
    </source>
</evidence>
<evidence type="ECO:0000256" key="4">
    <source>
        <dbReference type="ARBA" id="ARBA00022490"/>
    </source>
</evidence>
<dbReference type="InterPro" id="IPR003442">
    <property type="entry name" value="T6A_TsaE"/>
</dbReference>
<dbReference type="GO" id="GO:0046872">
    <property type="term" value="F:metal ion binding"/>
    <property type="evidence" value="ECO:0007669"/>
    <property type="project" value="UniProtKB-KW"/>
</dbReference>
<keyword evidence="6" id="KW-0479">Metal-binding</keyword>